<dbReference type="Pfam" id="PF03816">
    <property type="entry name" value="LytR_cpsA_psr"/>
    <property type="match status" value="1"/>
</dbReference>
<dbReference type="Proteomes" id="UP000371977">
    <property type="component" value="Unassembled WGS sequence"/>
</dbReference>
<dbReference type="RefSeq" id="WP_148623110.1">
    <property type="nucleotide sequence ID" value="NZ_SDGZ01000018.1"/>
</dbReference>
<keyword evidence="2" id="KW-0812">Transmembrane</keyword>
<keyword evidence="2" id="KW-1133">Transmembrane helix</keyword>
<accession>A0A6C2C460</accession>
<keyword evidence="5" id="KW-1185">Reference proteome</keyword>
<comment type="caution">
    <text evidence="4">The sequence shown here is derived from an EMBL/GenBank/DDBJ whole genome shotgun (WGS) entry which is preliminary data.</text>
</comment>
<feature type="transmembrane region" description="Helical" evidence="2">
    <location>
        <begin position="25"/>
        <end position="49"/>
    </location>
</feature>
<sequence>MEKEHLESRVSRQNDKHKKRRPRRLIVSIVLSILGIALLGGGAYAAYIYNIAHSAVNKTYSSTGNEKANAALLNSNKPFSILLLGTDTGTDGSFGSNRDRSGLTDSIMLVVVNPKKNSTTIVSIPRDVMTSIPGFESSFPQKLNAAYAFKETSDSNASLGDGVSTTMSTIEKMFNVPINYYAMVNMSGLGQVVDQLGGIKVNSPLSFTFSQDTAEEYGNNLYQFTKGSSSFKYAADGSTFAKYTTMNGDAALAFARMRYEDPQGDYGRTLRQRLILQAVIDKAKSNPTKILNSTFFNTAAKNIATDLTWNDLLTIGSSYLKATDKVTSYTVQGEAQMYDGVSYQRLTTNQRQAMTNKVRSALGLKSAKTGSEFAGEVSNSDLYSVGSADYLYSSSNTESDLTLNSNN</sequence>
<feature type="domain" description="Cell envelope-related transcriptional attenuator" evidence="3">
    <location>
        <begin position="104"/>
        <end position="284"/>
    </location>
</feature>
<dbReference type="InterPro" id="IPR050922">
    <property type="entry name" value="LytR/CpsA/Psr_CW_biosynth"/>
</dbReference>
<comment type="similarity">
    <text evidence="1">Belongs to the LytR/CpsA/Psr (LCP) family.</text>
</comment>
<evidence type="ECO:0000313" key="4">
    <source>
        <dbReference type="EMBL" id="TYC48509.1"/>
    </source>
</evidence>
<dbReference type="NCBIfam" id="TIGR00350">
    <property type="entry name" value="lytR_cpsA_psr"/>
    <property type="match status" value="1"/>
</dbReference>
<evidence type="ECO:0000313" key="5">
    <source>
        <dbReference type="Proteomes" id="UP000371977"/>
    </source>
</evidence>
<dbReference type="PANTHER" id="PTHR33392:SF6">
    <property type="entry name" value="POLYISOPRENYL-TEICHOIC ACID--PEPTIDOGLYCAN TEICHOIC ACID TRANSFERASE TAGU"/>
    <property type="match status" value="1"/>
</dbReference>
<dbReference type="PANTHER" id="PTHR33392">
    <property type="entry name" value="POLYISOPRENYL-TEICHOIC ACID--PEPTIDOGLYCAN TEICHOIC ACID TRANSFERASE TAGU"/>
    <property type="match status" value="1"/>
</dbReference>
<dbReference type="InterPro" id="IPR004474">
    <property type="entry name" value="LytR_CpsA_psr"/>
</dbReference>
<gene>
    <name evidence="4" type="ORF">ESZ50_08325</name>
</gene>
<evidence type="ECO:0000259" key="3">
    <source>
        <dbReference type="Pfam" id="PF03816"/>
    </source>
</evidence>
<evidence type="ECO:0000256" key="1">
    <source>
        <dbReference type="ARBA" id="ARBA00006068"/>
    </source>
</evidence>
<dbReference type="OrthoDB" id="27330at2"/>
<evidence type="ECO:0000256" key="2">
    <source>
        <dbReference type="SAM" id="Phobius"/>
    </source>
</evidence>
<proteinExistence type="inferred from homology"/>
<name>A0A6C2C460_9LACO</name>
<protein>
    <submittedName>
        <fullName evidence="4">Transcriptional regulator</fullName>
    </submittedName>
</protein>
<organism evidence="4 5">
    <name type="scientific">Weissella muntiaci</name>
    <dbReference type="NCBI Taxonomy" id="2508881"/>
    <lineage>
        <taxon>Bacteria</taxon>
        <taxon>Bacillati</taxon>
        <taxon>Bacillota</taxon>
        <taxon>Bacilli</taxon>
        <taxon>Lactobacillales</taxon>
        <taxon>Lactobacillaceae</taxon>
        <taxon>Weissella</taxon>
    </lineage>
</organism>
<dbReference type="AlphaFoldDB" id="A0A6C2C460"/>
<reference evidence="4 5" key="1">
    <citation type="submission" date="2019-01" db="EMBL/GenBank/DDBJ databases">
        <title>Weissella sp. nov., a novel lactic acid bacterium isolated from animal feces.</title>
        <authorList>
            <person name="Wang L.-T."/>
        </authorList>
    </citation>
    <scope>NUCLEOTIDE SEQUENCE [LARGE SCALE GENOMIC DNA]</scope>
    <source>
        <strain evidence="4 5">8H-2</strain>
    </source>
</reference>
<keyword evidence="2" id="KW-0472">Membrane</keyword>
<dbReference type="Gene3D" id="3.40.630.190">
    <property type="entry name" value="LCP protein"/>
    <property type="match status" value="1"/>
</dbReference>
<dbReference type="EMBL" id="SDGZ01000018">
    <property type="protein sequence ID" value="TYC48509.1"/>
    <property type="molecule type" value="Genomic_DNA"/>
</dbReference>